<dbReference type="Pfam" id="PF21032">
    <property type="entry name" value="PROPPIN"/>
    <property type="match status" value="1"/>
</dbReference>
<dbReference type="GO" id="GO:0005737">
    <property type="term" value="C:cytoplasm"/>
    <property type="evidence" value="ECO:0007669"/>
    <property type="project" value="UniProtKB-ARBA"/>
</dbReference>
<evidence type="ECO:0000313" key="5">
    <source>
        <dbReference type="EMBL" id="LAC25214.1"/>
    </source>
</evidence>
<keyword evidence="1" id="KW-0853">WD repeat</keyword>
<evidence type="ECO:0000256" key="2">
    <source>
        <dbReference type="ARBA" id="ARBA00022737"/>
    </source>
</evidence>
<reference evidence="5" key="1">
    <citation type="submission" date="2017-11" db="EMBL/GenBank/DDBJ databases">
        <title>The sensing device of the deep-sea amphipod.</title>
        <authorList>
            <person name="Kobayashi H."/>
            <person name="Nagahama T."/>
            <person name="Arai W."/>
            <person name="Sasagawa Y."/>
            <person name="Umeda M."/>
            <person name="Hayashi T."/>
            <person name="Nikaido I."/>
            <person name="Watanabe H."/>
            <person name="Oguri K."/>
            <person name="Kitazato H."/>
            <person name="Fujioka K."/>
            <person name="Kido Y."/>
            <person name="Takami H."/>
        </authorList>
    </citation>
    <scope>NUCLEOTIDE SEQUENCE</scope>
    <source>
        <tissue evidence="5">Whole body</tissue>
    </source>
</reference>
<evidence type="ECO:0000256" key="1">
    <source>
        <dbReference type="ARBA" id="ARBA00022574"/>
    </source>
</evidence>
<dbReference type="InterPro" id="IPR001680">
    <property type="entry name" value="WD40_rpt"/>
</dbReference>
<dbReference type="SUPFAM" id="SSF50978">
    <property type="entry name" value="WD40 repeat-like"/>
    <property type="match status" value="1"/>
</dbReference>
<dbReference type="GO" id="GO:0006914">
    <property type="term" value="P:autophagy"/>
    <property type="evidence" value="ECO:0007669"/>
    <property type="project" value="UniProtKB-KW"/>
</dbReference>
<proteinExistence type="evidence at transcript level"/>
<comment type="similarity">
    <text evidence="4">Belongs to the WD repeat PROPPIN family.</text>
</comment>
<keyword evidence="2" id="KW-0677">Repeat</keyword>
<accession>A0A6A7G414</accession>
<name>A0A6A7G414_9CRUS</name>
<dbReference type="SMART" id="SM00320">
    <property type="entry name" value="WD40"/>
    <property type="match status" value="3"/>
</dbReference>
<dbReference type="InterPro" id="IPR036322">
    <property type="entry name" value="WD40_repeat_dom_sf"/>
</dbReference>
<dbReference type="EMBL" id="IACT01006076">
    <property type="protein sequence ID" value="LAC25214.1"/>
    <property type="molecule type" value="mRNA"/>
</dbReference>
<evidence type="ECO:0000256" key="4">
    <source>
        <dbReference type="ARBA" id="ARBA00025740"/>
    </source>
</evidence>
<sequence length="407" mass="44656">MTTSHESARHTVHINNVSFNSDKSFFTVCMEEGLRVYRTDTLELYQSLSSRVCGSVGLSEQLDDSCAVVMTGASSRNKIAANEAMLYNFVTNQFGGCFKMPRNILNVLIRSDKLVLVTATEVQVYDVSLFPLDKAERGVSYSTTSNPLGLCQMSRDHAVRHVLCIPGSVVGSLSIMELSGDGGCRVMPGMRGLIKAHDGSLQCLRLSCDGRMIATASDKGTLIRLWCTQRYNKLMEFRRGSDPARIYDIDMSADNAFLAVVSDKKTAHVFAIKNSRLNTTSNGFSALALNSSYTDPLRRMSYFYLHGLVDCKIAIKPNGSVYVVTKDGRYYKHLLQRDGGEQVCRRLAYDVYSDLSLEFSNPDQSHTQQAPPATTTATGDGGLAADCLTGLDIVDDVYDAADDIILA</sequence>
<dbReference type="InterPro" id="IPR015943">
    <property type="entry name" value="WD40/YVTN_repeat-like_dom_sf"/>
</dbReference>
<organism evidence="5">
    <name type="scientific">Hirondellea gigas</name>
    <dbReference type="NCBI Taxonomy" id="1518452"/>
    <lineage>
        <taxon>Eukaryota</taxon>
        <taxon>Metazoa</taxon>
        <taxon>Ecdysozoa</taxon>
        <taxon>Arthropoda</taxon>
        <taxon>Crustacea</taxon>
        <taxon>Multicrustacea</taxon>
        <taxon>Malacostraca</taxon>
        <taxon>Eumalacostraca</taxon>
        <taxon>Peracarida</taxon>
        <taxon>Amphipoda</taxon>
        <taxon>Amphilochidea</taxon>
        <taxon>Lysianassida</taxon>
        <taxon>Lysianassidira</taxon>
        <taxon>Lysianassoidea</taxon>
        <taxon>Lysianassidae</taxon>
        <taxon>Hirondellea</taxon>
    </lineage>
</organism>
<keyword evidence="3" id="KW-0072">Autophagy</keyword>
<dbReference type="AlphaFoldDB" id="A0A6A7G414"/>
<dbReference type="PANTHER" id="PTHR11227">
    <property type="entry name" value="WD-REPEAT PROTEIN INTERACTING WITH PHOSPHOINOSIDES WIPI -RELATED"/>
    <property type="match status" value="1"/>
</dbReference>
<protein>
    <submittedName>
        <fullName evidence="5">SVP1-like protein 2</fullName>
    </submittedName>
</protein>
<dbReference type="Gene3D" id="2.130.10.10">
    <property type="entry name" value="YVTN repeat-like/Quinoprotein amine dehydrogenase"/>
    <property type="match status" value="1"/>
</dbReference>
<evidence type="ECO:0000256" key="3">
    <source>
        <dbReference type="ARBA" id="ARBA00023006"/>
    </source>
</evidence>
<dbReference type="InterPro" id="IPR048720">
    <property type="entry name" value="PROPPIN"/>
</dbReference>